<proteinExistence type="predicted"/>
<dbReference type="InterPro" id="IPR008979">
    <property type="entry name" value="Galactose-bd-like_sf"/>
</dbReference>
<evidence type="ECO:0000313" key="1">
    <source>
        <dbReference type="EMBL" id="OGD74476.1"/>
    </source>
</evidence>
<protein>
    <recommendedName>
        <fullName evidence="3">Glycosyl hydrolases family 2 sugar binding domain-containing protein</fullName>
    </recommendedName>
</protein>
<dbReference type="AlphaFoldDB" id="A0A1F5F4G2"/>
<name>A0A1F5F4G2_9BACT</name>
<dbReference type="Proteomes" id="UP000177187">
    <property type="component" value="Unassembled WGS sequence"/>
</dbReference>
<sequence>MPFTTKSRLILALFALLLIGPIVLDDVRAQYADLTAEQIEALKQAWHVTNARQDGTSWTTSDFDDGDWSTASLGAFQEGLSAARNQVYGWPNADAEWIWARSGVTAYFRREFGLPRSLVNDEDTEIQEHFIVRITANNNYQFYVNGVLVHQDSTEDGEDWMTYDQIDVTEYLDVGDNVFAIAAVNTDDPENYGLLFDAELVVTGSGGYIAAPPVRQGGC</sequence>
<organism evidence="1 2">
    <name type="scientific">Candidatus Coatesbacteria bacterium RBG_13_66_14</name>
    <dbReference type="NCBI Taxonomy" id="1817816"/>
    <lineage>
        <taxon>Bacteria</taxon>
        <taxon>Candidatus Coatesiibacteriota</taxon>
    </lineage>
</organism>
<evidence type="ECO:0008006" key="3">
    <source>
        <dbReference type="Google" id="ProtNLM"/>
    </source>
</evidence>
<dbReference type="SUPFAM" id="SSF49785">
    <property type="entry name" value="Galactose-binding domain-like"/>
    <property type="match status" value="1"/>
</dbReference>
<gene>
    <name evidence="1" type="ORF">A2Y64_01855</name>
</gene>
<reference evidence="1 2" key="1">
    <citation type="journal article" date="2016" name="Nat. Commun.">
        <title>Thousands of microbial genomes shed light on interconnected biogeochemical processes in an aquifer system.</title>
        <authorList>
            <person name="Anantharaman K."/>
            <person name="Brown C.T."/>
            <person name="Hug L.A."/>
            <person name="Sharon I."/>
            <person name="Castelle C.J."/>
            <person name="Probst A.J."/>
            <person name="Thomas B.C."/>
            <person name="Singh A."/>
            <person name="Wilkins M.J."/>
            <person name="Karaoz U."/>
            <person name="Brodie E.L."/>
            <person name="Williams K.H."/>
            <person name="Hubbard S.S."/>
            <person name="Banfield J.F."/>
        </authorList>
    </citation>
    <scope>NUCLEOTIDE SEQUENCE [LARGE SCALE GENOMIC DNA]</scope>
</reference>
<dbReference type="STRING" id="1817816.A2Y64_01855"/>
<evidence type="ECO:0000313" key="2">
    <source>
        <dbReference type="Proteomes" id="UP000177187"/>
    </source>
</evidence>
<comment type="caution">
    <text evidence="1">The sequence shown here is derived from an EMBL/GenBank/DDBJ whole genome shotgun (WGS) entry which is preliminary data.</text>
</comment>
<dbReference type="Gene3D" id="2.60.120.260">
    <property type="entry name" value="Galactose-binding domain-like"/>
    <property type="match status" value="1"/>
</dbReference>
<accession>A0A1F5F4G2</accession>
<dbReference type="EMBL" id="MFAF01000102">
    <property type="protein sequence ID" value="OGD74476.1"/>
    <property type="molecule type" value="Genomic_DNA"/>
</dbReference>